<feature type="region of interest" description="Disordered" evidence="1">
    <location>
        <begin position="1"/>
        <end position="32"/>
    </location>
</feature>
<accession>A0AA36E4N7</accession>
<proteinExistence type="predicted"/>
<keyword evidence="4" id="KW-1185">Reference proteome</keyword>
<evidence type="ECO:0000313" key="2">
    <source>
        <dbReference type="EMBL" id="CAI9282910.1"/>
    </source>
</evidence>
<reference evidence="3" key="1">
    <citation type="submission" date="2023-04" db="EMBL/GenBank/DDBJ databases">
        <authorList>
            <person name="Vijverberg K."/>
            <person name="Xiong W."/>
            <person name="Schranz E."/>
        </authorList>
    </citation>
    <scope>NUCLEOTIDE SEQUENCE</scope>
</reference>
<sequence>MDEHRERGKHEGSQAQLRRSTARSKESVDDQLLQSLMRAVPASIREGRKAGAIISGGASRCAPANQEEERKEGRKEVVTSLFPPEINTPQMCFLAAIWRMKVSSVNLSDGVGRSKGRERIGIASFSGDPKGWRRWQPLCTRNQILKDIRCKIN</sequence>
<evidence type="ECO:0000313" key="4">
    <source>
        <dbReference type="Proteomes" id="UP001177003"/>
    </source>
</evidence>
<feature type="region of interest" description="Disordered" evidence="1">
    <location>
        <begin position="55"/>
        <end position="76"/>
    </location>
</feature>
<dbReference type="EMBL" id="OX465080">
    <property type="protein sequence ID" value="CAI9282910.1"/>
    <property type="molecule type" value="Genomic_DNA"/>
</dbReference>
<name>A0AA36E4N7_LACSI</name>
<protein>
    <submittedName>
        <fullName evidence="3">Uncharacterized protein</fullName>
    </submittedName>
</protein>
<organism evidence="3 4">
    <name type="scientific">Lactuca saligna</name>
    <name type="common">Willowleaf lettuce</name>
    <dbReference type="NCBI Taxonomy" id="75948"/>
    <lineage>
        <taxon>Eukaryota</taxon>
        <taxon>Viridiplantae</taxon>
        <taxon>Streptophyta</taxon>
        <taxon>Embryophyta</taxon>
        <taxon>Tracheophyta</taxon>
        <taxon>Spermatophyta</taxon>
        <taxon>Magnoliopsida</taxon>
        <taxon>eudicotyledons</taxon>
        <taxon>Gunneridae</taxon>
        <taxon>Pentapetalae</taxon>
        <taxon>asterids</taxon>
        <taxon>campanulids</taxon>
        <taxon>Asterales</taxon>
        <taxon>Asteraceae</taxon>
        <taxon>Cichorioideae</taxon>
        <taxon>Cichorieae</taxon>
        <taxon>Lactucinae</taxon>
        <taxon>Lactuca</taxon>
    </lineage>
</organism>
<feature type="compositionally biased region" description="Basic and acidic residues" evidence="1">
    <location>
        <begin position="67"/>
        <end position="76"/>
    </location>
</feature>
<dbReference type="AlphaFoldDB" id="A0AA36E4N7"/>
<dbReference type="Proteomes" id="UP001177003">
    <property type="component" value="Chromosome 4"/>
</dbReference>
<dbReference type="EMBL" id="OX465080">
    <property type="protein sequence ID" value="CAI9282911.1"/>
    <property type="molecule type" value="Genomic_DNA"/>
</dbReference>
<feature type="compositionally biased region" description="Basic and acidic residues" evidence="1">
    <location>
        <begin position="1"/>
        <end position="12"/>
    </location>
</feature>
<evidence type="ECO:0000313" key="3">
    <source>
        <dbReference type="EMBL" id="CAI9282911.1"/>
    </source>
</evidence>
<evidence type="ECO:0000256" key="1">
    <source>
        <dbReference type="SAM" id="MobiDB-lite"/>
    </source>
</evidence>
<gene>
    <name evidence="2" type="ORF">LSALG_LOCUS22533</name>
    <name evidence="3" type="ORF">LSALG_LOCUS22534</name>
</gene>